<comment type="caution">
    <text evidence="1">The sequence shown here is derived from an EMBL/GenBank/DDBJ whole genome shotgun (WGS) entry which is preliminary data.</text>
</comment>
<accession>A0ABR2MHB1</accession>
<keyword evidence="2" id="KW-1185">Reference proteome</keyword>
<dbReference type="Proteomes" id="UP001412067">
    <property type="component" value="Unassembled WGS sequence"/>
</dbReference>
<protein>
    <submittedName>
        <fullName evidence="1">Uncharacterized protein</fullName>
    </submittedName>
</protein>
<reference evidence="1 2" key="1">
    <citation type="journal article" date="2022" name="Nat. Plants">
        <title>Genomes of leafy and leafless Platanthera orchids illuminate the evolution of mycoheterotrophy.</title>
        <authorList>
            <person name="Li M.H."/>
            <person name="Liu K.W."/>
            <person name="Li Z."/>
            <person name="Lu H.C."/>
            <person name="Ye Q.L."/>
            <person name="Zhang D."/>
            <person name="Wang J.Y."/>
            <person name="Li Y.F."/>
            <person name="Zhong Z.M."/>
            <person name="Liu X."/>
            <person name="Yu X."/>
            <person name="Liu D.K."/>
            <person name="Tu X.D."/>
            <person name="Liu B."/>
            <person name="Hao Y."/>
            <person name="Liao X.Y."/>
            <person name="Jiang Y.T."/>
            <person name="Sun W.H."/>
            <person name="Chen J."/>
            <person name="Chen Y.Q."/>
            <person name="Ai Y."/>
            <person name="Zhai J.W."/>
            <person name="Wu S.S."/>
            <person name="Zhou Z."/>
            <person name="Hsiao Y.Y."/>
            <person name="Wu W.L."/>
            <person name="Chen Y.Y."/>
            <person name="Lin Y.F."/>
            <person name="Hsu J.L."/>
            <person name="Li C.Y."/>
            <person name="Wang Z.W."/>
            <person name="Zhao X."/>
            <person name="Zhong W.Y."/>
            <person name="Ma X.K."/>
            <person name="Ma L."/>
            <person name="Huang J."/>
            <person name="Chen G.Z."/>
            <person name="Huang M.Z."/>
            <person name="Huang L."/>
            <person name="Peng D.H."/>
            <person name="Luo Y.B."/>
            <person name="Zou S.Q."/>
            <person name="Chen S.P."/>
            <person name="Lan S."/>
            <person name="Tsai W.C."/>
            <person name="Van de Peer Y."/>
            <person name="Liu Z.J."/>
        </authorList>
    </citation>
    <scope>NUCLEOTIDE SEQUENCE [LARGE SCALE GENOMIC DNA]</scope>
    <source>
        <strain evidence="1">Lor288</strain>
    </source>
</reference>
<evidence type="ECO:0000313" key="1">
    <source>
        <dbReference type="EMBL" id="KAK8963538.1"/>
    </source>
</evidence>
<name>A0ABR2MHB1_9ASPA</name>
<evidence type="ECO:0000313" key="2">
    <source>
        <dbReference type="Proteomes" id="UP001412067"/>
    </source>
</evidence>
<dbReference type="EMBL" id="JBBWWR010000007">
    <property type="protein sequence ID" value="KAK8963538.1"/>
    <property type="molecule type" value="Genomic_DNA"/>
</dbReference>
<gene>
    <name evidence="1" type="ORF">KSP40_PGU006939</name>
</gene>
<sequence length="87" mass="9576">MAASWSSYDDRFMRESCMSIVQRTTVSNALPQHGEVSHSTPITGEGIFSMTLNEALSTEVQHLRLAAAQLDDSALSKQMNQAAFIRT</sequence>
<organism evidence="1 2">
    <name type="scientific">Platanthera guangdongensis</name>
    <dbReference type="NCBI Taxonomy" id="2320717"/>
    <lineage>
        <taxon>Eukaryota</taxon>
        <taxon>Viridiplantae</taxon>
        <taxon>Streptophyta</taxon>
        <taxon>Embryophyta</taxon>
        <taxon>Tracheophyta</taxon>
        <taxon>Spermatophyta</taxon>
        <taxon>Magnoliopsida</taxon>
        <taxon>Liliopsida</taxon>
        <taxon>Asparagales</taxon>
        <taxon>Orchidaceae</taxon>
        <taxon>Orchidoideae</taxon>
        <taxon>Orchideae</taxon>
        <taxon>Orchidinae</taxon>
        <taxon>Platanthera</taxon>
    </lineage>
</organism>
<proteinExistence type="predicted"/>